<gene>
    <name evidence="14" type="ORF">BS50DRAFT_480809</name>
</gene>
<evidence type="ECO:0000313" key="15">
    <source>
        <dbReference type="Proteomes" id="UP000240883"/>
    </source>
</evidence>
<dbReference type="STRING" id="1448308.A0A2T2P8L2"/>
<evidence type="ECO:0000256" key="6">
    <source>
        <dbReference type="ARBA" id="ARBA00022840"/>
    </source>
</evidence>
<reference evidence="14 15" key="1">
    <citation type="journal article" date="2018" name="Front. Microbiol.">
        <title>Genome-Wide Analysis of Corynespora cassiicola Leaf Fall Disease Putative Effectors.</title>
        <authorList>
            <person name="Lopez D."/>
            <person name="Ribeiro S."/>
            <person name="Label P."/>
            <person name="Fumanal B."/>
            <person name="Venisse J.S."/>
            <person name="Kohler A."/>
            <person name="de Oliveira R.R."/>
            <person name="Labutti K."/>
            <person name="Lipzen A."/>
            <person name="Lail K."/>
            <person name="Bauer D."/>
            <person name="Ohm R.A."/>
            <person name="Barry K.W."/>
            <person name="Spatafora J."/>
            <person name="Grigoriev I.V."/>
            <person name="Martin F.M."/>
            <person name="Pujade-Renaud V."/>
        </authorList>
    </citation>
    <scope>NUCLEOTIDE SEQUENCE [LARGE SCALE GENOMIC DNA]</scope>
    <source>
        <strain evidence="14 15">Philippines</strain>
    </source>
</reference>
<dbReference type="GO" id="GO:0005634">
    <property type="term" value="C:nucleus"/>
    <property type="evidence" value="ECO:0007669"/>
    <property type="project" value="TreeGrafter"/>
</dbReference>
<dbReference type="PROSITE" id="PS00107">
    <property type="entry name" value="PROTEIN_KINASE_ATP"/>
    <property type="match status" value="1"/>
</dbReference>
<sequence length="473" mass="52899">MPTLGFLKKKRTKDSGSKDLDSPTSPIKDTASPITPTASKTSTFSHQSKASTSNDEPPQAPSQQPSQPSQSSQPSATSPHKPADSMNANSFPQQAYATPQSSPEPYQQASHNVPSIQNLIHPANNANASQSSAQFQSPQQSHARPANGGTPQPAQQQVRVTKGKYSLQDFQIQRTLGTGSFGRVHLVQSKHNQRFYAIKVLKKAQVVKMKQVEHTNDERRMLQQVKHPFLITLWGTFQDSKNLYMVMDFVEGGELFSLLRKSQRFPNPVAKFYAAEVTLALDYLHQQNIIYRDLKPENLLLDRHGHLKITDFGFAKEVPDITWTLCGTPDYLAPEVVASKGYNKSVDWWSLGILIFEMLCGFTPFWDGGSPMKIYENILKGRVKYPPYIHHDAQDLLQKLITPDLTKRLGNLHGGSKDVMNHPWFAEVTWERLQKKDIDAPYVPPVRAGVGDASQFDKYPEETEAYGATGEDP</sequence>
<proteinExistence type="inferred from homology"/>
<protein>
    <recommendedName>
        <fullName evidence="1">cAMP-dependent protein kinase</fullName>
        <ecNumber evidence="1">2.7.11.11</ecNumber>
    </recommendedName>
</protein>
<dbReference type="Proteomes" id="UP000240883">
    <property type="component" value="Unassembled WGS sequence"/>
</dbReference>
<keyword evidence="4 9" id="KW-0547">Nucleotide-binding</keyword>
<feature type="compositionally biased region" description="Polar residues" evidence="11">
    <location>
        <begin position="149"/>
        <end position="159"/>
    </location>
</feature>
<feature type="compositionally biased region" description="Polar residues" evidence="11">
    <location>
        <begin position="22"/>
        <end position="56"/>
    </location>
</feature>
<dbReference type="InterPro" id="IPR000961">
    <property type="entry name" value="AGC-kinase_C"/>
</dbReference>
<evidence type="ECO:0000256" key="8">
    <source>
        <dbReference type="ARBA" id="ARBA00047454"/>
    </source>
</evidence>
<dbReference type="GO" id="GO:0007165">
    <property type="term" value="P:signal transduction"/>
    <property type="evidence" value="ECO:0007669"/>
    <property type="project" value="UniProtKB-ARBA"/>
</dbReference>
<feature type="compositionally biased region" description="Low complexity" evidence="11">
    <location>
        <begin position="61"/>
        <end position="76"/>
    </location>
</feature>
<dbReference type="Gene3D" id="3.30.200.20">
    <property type="entry name" value="Phosphorylase Kinase, domain 1"/>
    <property type="match status" value="1"/>
</dbReference>
<dbReference type="PROSITE" id="PS00108">
    <property type="entry name" value="PROTEIN_KINASE_ST"/>
    <property type="match status" value="1"/>
</dbReference>
<dbReference type="CDD" id="cd05580">
    <property type="entry name" value="STKc_PKA_like"/>
    <property type="match status" value="1"/>
</dbReference>
<dbReference type="SMART" id="SM00220">
    <property type="entry name" value="S_TKc"/>
    <property type="match status" value="1"/>
</dbReference>
<evidence type="ECO:0000256" key="10">
    <source>
        <dbReference type="RuleBase" id="RU000304"/>
    </source>
</evidence>
<dbReference type="InterPro" id="IPR000719">
    <property type="entry name" value="Prot_kinase_dom"/>
</dbReference>
<keyword evidence="15" id="KW-1185">Reference proteome</keyword>
<keyword evidence="6 9" id="KW-0067">ATP-binding</keyword>
<feature type="region of interest" description="Disordered" evidence="11">
    <location>
        <begin position="1"/>
        <end position="110"/>
    </location>
</feature>
<dbReference type="PROSITE" id="PS50011">
    <property type="entry name" value="PROTEIN_KINASE_DOM"/>
    <property type="match status" value="1"/>
</dbReference>
<feature type="domain" description="AGC-kinase C-terminal" evidence="13">
    <location>
        <begin position="426"/>
        <end position="473"/>
    </location>
</feature>
<feature type="region of interest" description="Disordered" evidence="11">
    <location>
        <begin position="453"/>
        <end position="473"/>
    </location>
</feature>
<evidence type="ECO:0000256" key="5">
    <source>
        <dbReference type="ARBA" id="ARBA00022777"/>
    </source>
</evidence>
<dbReference type="GO" id="GO:0005952">
    <property type="term" value="C:cAMP-dependent protein kinase complex"/>
    <property type="evidence" value="ECO:0007669"/>
    <property type="project" value="TreeGrafter"/>
</dbReference>
<dbReference type="AlphaFoldDB" id="A0A2T2P8L2"/>
<dbReference type="PANTHER" id="PTHR24353">
    <property type="entry name" value="CYCLIC NUCLEOTIDE-DEPENDENT PROTEIN KINASE"/>
    <property type="match status" value="1"/>
</dbReference>
<feature type="binding site" evidence="9">
    <location>
        <position position="199"/>
    </location>
    <ligand>
        <name>ATP</name>
        <dbReference type="ChEBI" id="CHEBI:30616"/>
    </ligand>
</feature>
<evidence type="ECO:0000256" key="4">
    <source>
        <dbReference type="ARBA" id="ARBA00022741"/>
    </source>
</evidence>
<dbReference type="Gene3D" id="1.10.510.10">
    <property type="entry name" value="Transferase(Phosphotransferase) domain 1"/>
    <property type="match status" value="1"/>
</dbReference>
<comment type="similarity">
    <text evidence="10">Belongs to the protein kinase superfamily.</text>
</comment>
<accession>A0A2T2P8L2</accession>
<evidence type="ECO:0000259" key="12">
    <source>
        <dbReference type="PROSITE" id="PS50011"/>
    </source>
</evidence>
<comment type="catalytic activity">
    <reaction evidence="7">
        <text>L-threonyl-[protein] + ATP = O-phospho-L-threonyl-[protein] + ADP + H(+)</text>
        <dbReference type="Rhea" id="RHEA:46608"/>
        <dbReference type="Rhea" id="RHEA-COMP:11060"/>
        <dbReference type="Rhea" id="RHEA-COMP:11605"/>
        <dbReference type="ChEBI" id="CHEBI:15378"/>
        <dbReference type="ChEBI" id="CHEBI:30013"/>
        <dbReference type="ChEBI" id="CHEBI:30616"/>
        <dbReference type="ChEBI" id="CHEBI:61977"/>
        <dbReference type="ChEBI" id="CHEBI:456216"/>
        <dbReference type="EC" id="2.7.11.11"/>
    </reaction>
</comment>
<keyword evidence="2 10" id="KW-0723">Serine/threonine-protein kinase</keyword>
<keyword evidence="5 14" id="KW-0418">Kinase</keyword>
<feature type="compositionally biased region" description="Polar residues" evidence="11">
    <location>
        <begin position="86"/>
        <end position="110"/>
    </location>
</feature>
<dbReference type="InterPro" id="IPR017441">
    <property type="entry name" value="Protein_kinase_ATP_BS"/>
</dbReference>
<feature type="region of interest" description="Disordered" evidence="11">
    <location>
        <begin position="126"/>
        <end position="161"/>
    </location>
</feature>
<dbReference type="FunFam" id="1.10.510.10:FF:000005">
    <property type="entry name" value="cAMP-dependent protein kinase catalytic subunit alpha"/>
    <property type="match status" value="1"/>
</dbReference>
<evidence type="ECO:0000256" key="3">
    <source>
        <dbReference type="ARBA" id="ARBA00022679"/>
    </source>
</evidence>
<name>A0A2T2P8L2_CORCC</name>
<dbReference type="GO" id="GO:0005524">
    <property type="term" value="F:ATP binding"/>
    <property type="evidence" value="ECO:0007669"/>
    <property type="project" value="UniProtKB-UniRule"/>
</dbReference>
<dbReference type="InterPro" id="IPR011009">
    <property type="entry name" value="Kinase-like_dom_sf"/>
</dbReference>
<evidence type="ECO:0000313" key="14">
    <source>
        <dbReference type="EMBL" id="PSN73990.1"/>
    </source>
</evidence>
<dbReference type="InterPro" id="IPR008271">
    <property type="entry name" value="Ser/Thr_kinase_AS"/>
</dbReference>
<dbReference type="PROSITE" id="PS51285">
    <property type="entry name" value="AGC_KINASE_CTER"/>
    <property type="match status" value="1"/>
</dbReference>
<dbReference type="OrthoDB" id="63267at2759"/>
<feature type="compositionally biased region" description="Low complexity" evidence="11">
    <location>
        <begin position="126"/>
        <end position="143"/>
    </location>
</feature>
<feature type="domain" description="Protein kinase" evidence="12">
    <location>
        <begin position="170"/>
        <end position="425"/>
    </location>
</feature>
<evidence type="ECO:0000256" key="2">
    <source>
        <dbReference type="ARBA" id="ARBA00022527"/>
    </source>
</evidence>
<dbReference type="Pfam" id="PF00069">
    <property type="entry name" value="Pkinase"/>
    <property type="match status" value="1"/>
</dbReference>
<evidence type="ECO:0000256" key="11">
    <source>
        <dbReference type="SAM" id="MobiDB-lite"/>
    </source>
</evidence>
<evidence type="ECO:0000256" key="9">
    <source>
        <dbReference type="PROSITE-ProRule" id="PRU10141"/>
    </source>
</evidence>
<evidence type="ECO:0000256" key="7">
    <source>
        <dbReference type="ARBA" id="ARBA00047292"/>
    </source>
</evidence>
<dbReference type="EMBL" id="KZ678128">
    <property type="protein sequence ID" value="PSN73990.1"/>
    <property type="molecule type" value="Genomic_DNA"/>
</dbReference>
<evidence type="ECO:0000256" key="1">
    <source>
        <dbReference type="ARBA" id="ARBA00012444"/>
    </source>
</evidence>
<dbReference type="PANTHER" id="PTHR24353:SF153">
    <property type="entry name" value="CAMP-DEPENDENT PROTEIN KINASE CATALYTIC SUBUNIT 1"/>
    <property type="match status" value="1"/>
</dbReference>
<dbReference type="SUPFAM" id="SSF56112">
    <property type="entry name" value="Protein kinase-like (PK-like)"/>
    <property type="match status" value="1"/>
</dbReference>
<dbReference type="FunFam" id="3.30.200.20:FF:000005">
    <property type="entry name" value="cAMP-dependent protein kinase catalytic subunit"/>
    <property type="match status" value="1"/>
</dbReference>
<organism evidence="14 15">
    <name type="scientific">Corynespora cassiicola Philippines</name>
    <dbReference type="NCBI Taxonomy" id="1448308"/>
    <lineage>
        <taxon>Eukaryota</taxon>
        <taxon>Fungi</taxon>
        <taxon>Dikarya</taxon>
        <taxon>Ascomycota</taxon>
        <taxon>Pezizomycotina</taxon>
        <taxon>Dothideomycetes</taxon>
        <taxon>Pleosporomycetidae</taxon>
        <taxon>Pleosporales</taxon>
        <taxon>Corynesporascaceae</taxon>
        <taxon>Corynespora</taxon>
    </lineage>
</organism>
<dbReference type="GO" id="GO:0005829">
    <property type="term" value="C:cytosol"/>
    <property type="evidence" value="ECO:0007669"/>
    <property type="project" value="TreeGrafter"/>
</dbReference>
<keyword evidence="3" id="KW-0808">Transferase</keyword>
<evidence type="ECO:0000259" key="13">
    <source>
        <dbReference type="PROSITE" id="PS51285"/>
    </source>
</evidence>
<dbReference type="SMART" id="SM00133">
    <property type="entry name" value="S_TK_X"/>
    <property type="match status" value="1"/>
</dbReference>
<dbReference type="GO" id="GO:0004691">
    <property type="term" value="F:cAMP-dependent protein kinase activity"/>
    <property type="evidence" value="ECO:0007669"/>
    <property type="project" value="UniProtKB-EC"/>
</dbReference>
<comment type="catalytic activity">
    <reaction evidence="8">
        <text>L-seryl-[protein] + ATP = O-phospho-L-seryl-[protein] + ADP + H(+)</text>
        <dbReference type="Rhea" id="RHEA:17989"/>
        <dbReference type="Rhea" id="RHEA-COMP:9863"/>
        <dbReference type="Rhea" id="RHEA-COMP:11604"/>
        <dbReference type="ChEBI" id="CHEBI:15378"/>
        <dbReference type="ChEBI" id="CHEBI:29999"/>
        <dbReference type="ChEBI" id="CHEBI:30616"/>
        <dbReference type="ChEBI" id="CHEBI:83421"/>
        <dbReference type="ChEBI" id="CHEBI:456216"/>
        <dbReference type="EC" id="2.7.11.11"/>
    </reaction>
</comment>
<dbReference type="EC" id="2.7.11.11" evidence="1"/>